<dbReference type="InterPro" id="IPR013320">
    <property type="entry name" value="ConA-like_dom_sf"/>
</dbReference>
<evidence type="ECO:0000256" key="9">
    <source>
        <dbReference type="ARBA" id="ARBA00023136"/>
    </source>
</evidence>
<keyword evidence="7" id="KW-0677">Repeat</keyword>
<dbReference type="InterPro" id="IPR017981">
    <property type="entry name" value="GPCR_2-like_7TM"/>
</dbReference>
<proteinExistence type="inferred from homology"/>
<dbReference type="Pfam" id="PF00008">
    <property type="entry name" value="EGF"/>
    <property type="match status" value="1"/>
</dbReference>
<feature type="domain" description="Laminin G" evidence="16">
    <location>
        <begin position="467"/>
        <end position="674"/>
    </location>
</feature>
<dbReference type="InterPro" id="IPR001926">
    <property type="entry name" value="TrpB-like_PALP"/>
</dbReference>
<feature type="non-terminal residue" evidence="20">
    <location>
        <position position="1"/>
    </location>
</feature>
<dbReference type="Pfam" id="PF00002">
    <property type="entry name" value="7tm_2"/>
    <property type="match status" value="1"/>
</dbReference>
<dbReference type="PRINTS" id="PR00249">
    <property type="entry name" value="GPCRSECRETIN"/>
</dbReference>
<dbReference type="GO" id="GO:0005886">
    <property type="term" value="C:plasma membrane"/>
    <property type="evidence" value="ECO:0007669"/>
    <property type="project" value="UniProtKB-SubCell"/>
</dbReference>
<evidence type="ECO:0000259" key="18">
    <source>
        <dbReference type="PROSITE" id="PS50221"/>
    </source>
</evidence>
<keyword evidence="11" id="KW-0325">Glycoprotein</keyword>
<comment type="function">
    <text evidence="1">Receptor that may have an important role in cell/cell signaling during nervous system formation.</text>
</comment>
<dbReference type="CDD" id="cd00110">
    <property type="entry name" value="LamG"/>
    <property type="match status" value="2"/>
</dbReference>
<evidence type="ECO:0000256" key="11">
    <source>
        <dbReference type="ARBA" id="ARBA00023180"/>
    </source>
</evidence>
<feature type="transmembrane region" description="Helical" evidence="15">
    <location>
        <begin position="1230"/>
        <end position="1251"/>
    </location>
</feature>
<dbReference type="FunFam" id="2.10.25.10:FF:000156">
    <property type="entry name" value="cadherin EGF LAG seven-pass G-type receptor 2"/>
    <property type="match status" value="1"/>
</dbReference>
<feature type="domain" description="EGF-like" evidence="17">
    <location>
        <begin position="183"/>
        <end position="219"/>
    </location>
</feature>
<evidence type="ECO:0000256" key="6">
    <source>
        <dbReference type="ARBA" id="ARBA00022692"/>
    </source>
</evidence>
<dbReference type="InterPro" id="IPR000203">
    <property type="entry name" value="GPS"/>
</dbReference>
<comment type="caution">
    <text evidence="13">Lacks conserved residue(s) required for the propagation of feature annotation.</text>
</comment>
<gene>
    <name evidence="20" type="primary">Celsr1</name>
    <name evidence="20" type="ORF">GTO96_0021381</name>
</gene>
<dbReference type="PANTHER" id="PTHR24026">
    <property type="entry name" value="FAT ATYPICAL CADHERIN-RELATED"/>
    <property type="match status" value="1"/>
</dbReference>
<keyword evidence="12" id="KW-0379">Hydroxylation</keyword>
<dbReference type="SUPFAM" id="SSF49899">
    <property type="entry name" value="Concanavalin A-like lectins/glucanases"/>
    <property type="match status" value="2"/>
</dbReference>
<dbReference type="SUPFAM" id="SSF57196">
    <property type="entry name" value="EGF/Laminin"/>
    <property type="match status" value="1"/>
</dbReference>
<organism evidence="20 21">
    <name type="scientific">Polypterus senegalus</name>
    <name type="common">Senegal bichir</name>
    <dbReference type="NCBI Taxonomy" id="55291"/>
    <lineage>
        <taxon>Eukaryota</taxon>
        <taxon>Metazoa</taxon>
        <taxon>Chordata</taxon>
        <taxon>Craniata</taxon>
        <taxon>Vertebrata</taxon>
        <taxon>Euteleostomi</taxon>
        <taxon>Actinopterygii</taxon>
        <taxon>Polypteriformes</taxon>
        <taxon>Polypteridae</taxon>
        <taxon>Polypterus</taxon>
    </lineage>
</organism>
<feature type="domain" description="EGF-like" evidence="17">
    <location>
        <begin position="123"/>
        <end position="181"/>
    </location>
</feature>
<dbReference type="FunFam" id="2.10.25.10:FF:000047">
    <property type="entry name" value="Cadherin EGF LAG seven-pass G-type receptor 2"/>
    <property type="match status" value="1"/>
</dbReference>
<dbReference type="InterPro" id="IPR001791">
    <property type="entry name" value="Laminin_G"/>
</dbReference>
<dbReference type="FunFam" id="2.10.25.10:FF:000089">
    <property type="entry name" value="Cadherin EGF LAG seven-pass G-type receptor 3"/>
    <property type="match status" value="1"/>
</dbReference>
<evidence type="ECO:0000256" key="8">
    <source>
        <dbReference type="ARBA" id="ARBA00022989"/>
    </source>
</evidence>
<feature type="region of interest" description="Disordered" evidence="14">
    <location>
        <begin position="1321"/>
        <end position="1411"/>
    </location>
</feature>
<evidence type="ECO:0000259" key="19">
    <source>
        <dbReference type="PROSITE" id="PS50261"/>
    </source>
</evidence>
<dbReference type="SUPFAM" id="SSF53686">
    <property type="entry name" value="Tryptophan synthase beta subunit-like PLP-dependent enzymes"/>
    <property type="match status" value="1"/>
</dbReference>
<feature type="transmembrane region" description="Helical" evidence="15">
    <location>
        <begin position="1081"/>
        <end position="1099"/>
    </location>
</feature>
<evidence type="ECO:0000256" key="5">
    <source>
        <dbReference type="ARBA" id="ARBA00022536"/>
    </source>
</evidence>
<evidence type="ECO:0000256" key="3">
    <source>
        <dbReference type="ARBA" id="ARBA00007343"/>
    </source>
</evidence>
<dbReference type="PANTHER" id="PTHR24026:SF36">
    <property type="entry name" value="CADHERIN EGF LAG SEVEN-PASS G-TYPE RECEPTOR 1"/>
    <property type="match status" value="1"/>
</dbReference>
<evidence type="ECO:0000259" key="16">
    <source>
        <dbReference type="PROSITE" id="PS50025"/>
    </source>
</evidence>
<dbReference type="InterPro" id="IPR046338">
    <property type="entry name" value="GAIN_dom_sf"/>
</dbReference>
<evidence type="ECO:0000259" key="17">
    <source>
        <dbReference type="PROSITE" id="PS50026"/>
    </source>
</evidence>
<feature type="transmembrane region" description="Helical" evidence="15">
    <location>
        <begin position="1188"/>
        <end position="1209"/>
    </location>
</feature>
<dbReference type="PROSITE" id="PS50221">
    <property type="entry name" value="GAIN_B"/>
    <property type="match status" value="1"/>
</dbReference>
<sequence>ADGIHEVTAWCTLRVTIITDDMLTNSITVRLENMSQEKFLSPLLSLFVEGVAAVLSTTKDGIFIFNIQNDTDVHTNILNVTFSALLPGGLRNEFFPSEDLQEQIYLNRTLLTMISTQRVLPFDDNICLREPCENYMKCVSVLKFDSSAPFISSNTVLFRPIHPINGLRCRCPPGFTGDYCETEIDLCYSNPCKNNGRCKSREGGYTCECLEDFTGDDCEVNARVGRCTPGVCKNGGTCVNLLVGGFKCVCPSDEFERPYCEVTTRSFPPQSFITFKGLRQRFHFTISLMFATRERNALLLYNGRFNEKHDFIALEIIEEQIQLTFSAGEATTTVAPYMPGGVSDGQWHSVQVHYYNKPNIGRLGIPHGPSGEKVAVVTVDDCDTAIAVRFGNMIGNYSCAAQGTQTGSKKSLDLTGPLLLGGVPNLPEDFPVRNREFVGCMRNLTIDSKPIDMASHIANNGTIAVMPFTMHFEGQSMIFWNEPDITISVPWYIGLMFRTRQSNGMLIQANAGASSKIVLMITNSYLQFEVYRGVTQIANLKLSQIKVNDGDWHHLLIELKSIKDGKDIKYLAVLSLDYGMYQKNVEIGNDLPGLKLQNLYVGGLFKDDKSVHQGFVGCMQGTLAKTVWMHVHLIHVNTSQLVSVSQILLMDTPVNVVRITTGNTVKTRTAVRHCNEEKGWLRPELFNCTTITFSELKTMQNEKMFRNETKMDGDKSLNIAKILRNATKHTDRFYGNDVKTAYQLLMQILQYESKQQGFDLAATKDVDFNENLIMAGSAILDPTNKEHWDQIQRTEGGTAHLLKHFEQYANNVAQNMRKTYLKPFTIVTPNMIIAVDFLDSSNPVSAKIPKFEEIRQEYPKDLKSTVYFPDAVFRLPENKVNPKEMPAKTNSPDTDDPSAKRKKRHQDTASAHIVAMVIIYRSLGQLLPERYDPDRRSLRLPTRPVINTPIVSTTVHSEGDPLPSQLDQPITLDYTLLETEERTKPVCVFWNHSIAIGGTGGWSSKGCELVSRNTTHVTCHCNHMTSFAVLMDISKREHGEVLPLKIVTYTTVSISLVALLVTFILLIIIRTLRSNLHSIHKNLVAALFFSELVFLIGINQTDNQFVCTVIAILLHYFYMCTFAWMFVEGLHIYRMLTEVRNINHGHMRFYYAIGWGIPAIITGLAVGLDPQGYGNPDFCWLSVHDTLIWSFAGPISLVVLTNIVIFVLAAKASCGRKQRSREKTGVISGLRTAFLLLLLISATWLLGLMAVNSDVMTFHYLFAIFSCLQRSLNCNNTYTDEPNMYRTAIGESTASLDSTVRSAKSHSTYLAYMLRDDSAQKPSVSSSTARVGHTEGDSSIFHRNATKANVHESDSDSELSVDEHSSSYASSHSSESEDDAINMKSKWNPSTPKNNERQPLHSTPKDPVSNHVKANWPVECASDSEEHGDTDPLKVETKVNVELHPENKLNHTEDPAQEKDVLKFGIEVERMPSRLLMSGVERCIAESNMTFLHSFDDLDLIAGYGSIGLEILDVIPSPDVILVCCGGGGLLSGVAAAIKLSNCSNTRVYGVEPEGACTMHKSFIEKRPVSLNAKSIAVGLAPPFAGTMTFAICQRYVEDILLVTDEEIMRAVSILYNAGLVVEPSGAAAFAALTENKVPDISGKTIVVILSGGNISKQELSTFPDYTAI</sequence>
<feature type="domain" description="G-protein coupled receptors family 2 profile 2" evidence="19">
    <location>
        <begin position="1044"/>
        <end position="1269"/>
    </location>
</feature>
<protein>
    <submittedName>
        <fullName evidence="20">CELR1 protein</fullName>
    </submittedName>
</protein>
<dbReference type="SMART" id="SM00282">
    <property type="entry name" value="LamG"/>
    <property type="match status" value="2"/>
</dbReference>
<dbReference type="Pfam" id="PF00291">
    <property type="entry name" value="PALP"/>
    <property type="match status" value="1"/>
</dbReference>
<dbReference type="FunFam" id="1.20.1070.10:FF:000058">
    <property type="entry name" value="Adhesion G protein-coupled receptor F5"/>
    <property type="match status" value="1"/>
</dbReference>
<dbReference type="SMART" id="SM00181">
    <property type="entry name" value="EGF"/>
    <property type="match status" value="3"/>
</dbReference>
<keyword evidence="6 15" id="KW-0812">Transmembrane</keyword>
<dbReference type="Pfam" id="PF12661">
    <property type="entry name" value="hEGF"/>
    <property type="match status" value="1"/>
</dbReference>
<evidence type="ECO:0000313" key="20">
    <source>
        <dbReference type="EMBL" id="KAG2460008.1"/>
    </source>
</evidence>
<comment type="subcellular location">
    <subcellularLocation>
        <location evidence="2">Cell membrane</location>
        <topology evidence="2">Multi-pass membrane protein</topology>
    </subcellularLocation>
</comment>
<dbReference type="GO" id="GO:0007166">
    <property type="term" value="P:cell surface receptor signaling pathway"/>
    <property type="evidence" value="ECO:0007669"/>
    <property type="project" value="InterPro"/>
</dbReference>
<keyword evidence="10 13" id="KW-1015">Disulfide bond</keyword>
<dbReference type="FunFam" id="1.25.40.610:FF:000005">
    <property type="entry name" value="cadherin EGF LAG seven-pass G-type receptor 2"/>
    <property type="match status" value="1"/>
</dbReference>
<feature type="transmembrane region" description="Helical" evidence="15">
    <location>
        <begin position="1105"/>
        <end position="1127"/>
    </location>
</feature>
<dbReference type="PROSITE" id="PS50026">
    <property type="entry name" value="EGF_3"/>
    <property type="match status" value="3"/>
</dbReference>
<evidence type="ECO:0000256" key="10">
    <source>
        <dbReference type="ARBA" id="ARBA00023157"/>
    </source>
</evidence>
<keyword evidence="4" id="KW-1003">Cell membrane</keyword>
<keyword evidence="5 13" id="KW-0245">EGF-like domain</keyword>
<dbReference type="Proteomes" id="UP000886611">
    <property type="component" value="Unassembled WGS sequence"/>
</dbReference>
<feature type="region of interest" description="Disordered" evidence="14">
    <location>
        <begin position="878"/>
        <end position="908"/>
    </location>
</feature>
<dbReference type="Gene3D" id="2.60.120.200">
    <property type="match status" value="2"/>
</dbReference>
<evidence type="ECO:0000256" key="15">
    <source>
        <dbReference type="SAM" id="Phobius"/>
    </source>
</evidence>
<dbReference type="InterPro" id="IPR000742">
    <property type="entry name" value="EGF"/>
</dbReference>
<dbReference type="Gene3D" id="2.10.25.10">
    <property type="entry name" value="Laminin"/>
    <property type="match status" value="3"/>
</dbReference>
<evidence type="ECO:0000256" key="14">
    <source>
        <dbReference type="SAM" id="MobiDB-lite"/>
    </source>
</evidence>
<dbReference type="InterPro" id="IPR001881">
    <property type="entry name" value="EGF-like_Ca-bd_dom"/>
</dbReference>
<feature type="transmembrane region" description="Helical" evidence="15">
    <location>
        <begin position="1148"/>
        <end position="1168"/>
    </location>
</feature>
<dbReference type="FunFam" id="2.60.120.200:FF:000059">
    <property type="entry name" value="Cadherin EGF LAG seven-pass G-type receptor 1"/>
    <property type="match status" value="1"/>
</dbReference>
<comment type="similarity">
    <text evidence="3">Belongs to the G-protein coupled receptor 2 family. Adhesion G-protein coupled receptor (ADGR) subfamily.</text>
</comment>
<dbReference type="Gene3D" id="1.20.1070.10">
    <property type="entry name" value="Rhodopsin 7-helix transmembrane proteins"/>
    <property type="match status" value="1"/>
</dbReference>
<comment type="caution">
    <text evidence="20">The sequence shown here is derived from an EMBL/GenBank/DDBJ whole genome shotgun (WGS) entry which is preliminary data.</text>
</comment>
<dbReference type="CDD" id="cd00054">
    <property type="entry name" value="EGF_CA"/>
    <property type="match status" value="3"/>
</dbReference>
<dbReference type="Gene3D" id="2.60.220.50">
    <property type="match status" value="1"/>
</dbReference>
<evidence type="ECO:0000256" key="1">
    <source>
        <dbReference type="ARBA" id="ARBA00002066"/>
    </source>
</evidence>
<feature type="non-terminal residue" evidence="20">
    <location>
        <position position="1669"/>
    </location>
</feature>
<dbReference type="GO" id="GO:0098609">
    <property type="term" value="P:cell-cell adhesion"/>
    <property type="evidence" value="ECO:0007669"/>
    <property type="project" value="TreeGrafter"/>
</dbReference>
<feature type="disulfide bond" evidence="13">
    <location>
        <begin position="171"/>
        <end position="180"/>
    </location>
</feature>
<dbReference type="Gene3D" id="3.40.50.1100">
    <property type="match status" value="1"/>
</dbReference>
<evidence type="ECO:0000256" key="7">
    <source>
        <dbReference type="ARBA" id="ARBA00022737"/>
    </source>
</evidence>
<feature type="domain" description="GAIN-B" evidence="18">
    <location>
        <begin position="871"/>
        <end position="1037"/>
    </location>
</feature>
<evidence type="ECO:0000256" key="13">
    <source>
        <dbReference type="PROSITE-ProRule" id="PRU00076"/>
    </source>
</evidence>
<dbReference type="InterPro" id="IPR013032">
    <property type="entry name" value="EGF-like_CS"/>
</dbReference>
<evidence type="ECO:0000256" key="2">
    <source>
        <dbReference type="ARBA" id="ARBA00004651"/>
    </source>
</evidence>
<feature type="domain" description="Laminin G" evidence="16">
    <location>
        <begin position="262"/>
        <end position="469"/>
    </location>
</feature>
<keyword evidence="9 15" id="KW-0472">Membrane</keyword>
<keyword evidence="8 15" id="KW-1133">Transmembrane helix</keyword>
<dbReference type="Pfam" id="PF01825">
    <property type="entry name" value="GPS"/>
    <property type="match status" value="1"/>
</dbReference>
<dbReference type="InterPro" id="IPR057244">
    <property type="entry name" value="GAIN_B"/>
</dbReference>
<feature type="domain" description="EGF-like" evidence="17">
    <location>
        <begin position="223"/>
        <end position="261"/>
    </location>
</feature>
<dbReference type="SMART" id="SM00179">
    <property type="entry name" value="EGF_CA"/>
    <property type="match status" value="2"/>
</dbReference>
<dbReference type="FunFam" id="2.60.220.50:FF:000005">
    <property type="entry name" value="Cadherin EGF LAG seven-pass G-type receptor 2"/>
    <property type="match status" value="1"/>
</dbReference>
<dbReference type="InterPro" id="IPR000832">
    <property type="entry name" value="GPCR_2_secretin-like"/>
</dbReference>
<reference evidence="20 21" key="1">
    <citation type="journal article" date="2021" name="Cell">
        <title>Tracing the genetic footprints of vertebrate landing in non-teleost ray-finned fishes.</title>
        <authorList>
            <person name="Bi X."/>
            <person name="Wang K."/>
            <person name="Yang L."/>
            <person name="Pan H."/>
            <person name="Jiang H."/>
            <person name="Wei Q."/>
            <person name="Fang M."/>
            <person name="Yu H."/>
            <person name="Zhu C."/>
            <person name="Cai Y."/>
            <person name="He Y."/>
            <person name="Gan X."/>
            <person name="Zeng H."/>
            <person name="Yu D."/>
            <person name="Zhu Y."/>
            <person name="Jiang H."/>
            <person name="Qiu Q."/>
            <person name="Yang H."/>
            <person name="Zhang Y.E."/>
            <person name="Wang W."/>
            <person name="Zhu M."/>
            <person name="He S."/>
            <person name="Zhang G."/>
        </authorList>
    </citation>
    <scope>NUCLEOTIDE SEQUENCE [LARGE SCALE GENOMIC DNA]</scope>
    <source>
        <strain evidence="20">Bchr_013</strain>
    </source>
</reference>
<dbReference type="Pfam" id="PF16489">
    <property type="entry name" value="GAIN"/>
    <property type="match status" value="1"/>
</dbReference>
<dbReference type="GO" id="GO:0005509">
    <property type="term" value="F:calcium ion binding"/>
    <property type="evidence" value="ECO:0007669"/>
    <property type="project" value="InterPro"/>
</dbReference>
<feature type="transmembrane region" description="Helical" evidence="15">
    <location>
        <begin position="1046"/>
        <end position="1069"/>
    </location>
</feature>
<evidence type="ECO:0000256" key="4">
    <source>
        <dbReference type="ARBA" id="ARBA00022475"/>
    </source>
</evidence>
<keyword evidence="21" id="KW-1185">Reference proteome</keyword>
<dbReference type="PROSITE" id="PS50025">
    <property type="entry name" value="LAM_G_DOMAIN"/>
    <property type="match status" value="2"/>
</dbReference>
<dbReference type="InterPro" id="IPR032471">
    <property type="entry name" value="AGRL2-4_GAIN_subdom_A"/>
</dbReference>
<feature type="disulfide bond" evidence="13">
    <location>
        <begin position="209"/>
        <end position="218"/>
    </location>
</feature>
<dbReference type="PROSITE" id="PS50261">
    <property type="entry name" value="G_PROTEIN_RECEP_F2_4"/>
    <property type="match status" value="1"/>
</dbReference>
<dbReference type="EMBL" id="JAATIS010005064">
    <property type="protein sequence ID" value="KAG2460008.1"/>
    <property type="molecule type" value="Genomic_DNA"/>
</dbReference>
<accession>A0A8X7X0A1</accession>
<dbReference type="PROSITE" id="PS01186">
    <property type="entry name" value="EGF_2"/>
    <property type="match status" value="1"/>
</dbReference>
<dbReference type="FunFam" id="3.40.50.1100:FF:000132">
    <property type="entry name" value="Predicted protein"/>
    <property type="match status" value="1"/>
</dbReference>
<name>A0A8X7X0A1_POLSE</name>
<evidence type="ECO:0000313" key="21">
    <source>
        <dbReference type="Proteomes" id="UP000886611"/>
    </source>
</evidence>
<evidence type="ECO:0000256" key="12">
    <source>
        <dbReference type="ARBA" id="ARBA00023278"/>
    </source>
</evidence>
<dbReference type="InterPro" id="IPR036052">
    <property type="entry name" value="TrpB-like_PALP_sf"/>
</dbReference>
<dbReference type="GO" id="GO:0004930">
    <property type="term" value="F:G protein-coupled receptor activity"/>
    <property type="evidence" value="ECO:0007669"/>
    <property type="project" value="InterPro"/>
</dbReference>
<dbReference type="FunFam" id="2.60.120.200:FF:000020">
    <property type="entry name" value="Cadherin EGF LAG seven-pass G-type receptor 2"/>
    <property type="match status" value="1"/>
</dbReference>
<dbReference type="SMART" id="SM00303">
    <property type="entry name" value="GPS"/>
    <property type="match status" value="1"/>
</dbReference>
<dbReference type="PROSITE" id="PS00022">
    <property type="entry name" value="EGF_1"/>
    <property type="match status" value="2"/>
</dbReference>
<dbReference type="Pfam" id="PF02210">
    <property type="entry name" value="Laminin_G_2"/>
    <property type="match status" value="2"/>
</dbReference>